<comment type="caution">
    <text evidence="1">The sequence shown here is derived from an EMBL/GenBank/DDBJ whole genome shotgun (WGS) entry which is preliminary data.</text>
</comment>
<sequence length="225" mass="25077">MTASEVSGLTAAFGGIQLGTAPTQCSAFKNGGTGRCHNTNCPVFIYDDIDTRLCSAHETYKRGAIFRQRFSDFETTALITNGQPDPTEPGQSAQDIRLVHHSGEDTVFTGAELDELTDGLHMEIKTSLLRYIEDYILFLGVRQDKHDVLKDSDSHFGARYRQQVLKNPRMIDQNLVRFKEECTRKGCILAISFDPLPMTILKIDAEGQSGMILNMFHHVLCMTSA</sequence>
<organism evidence="1 2">
    <name type="scientific">Linnemannia gamsii</name>
    <dbReference type="NCBI Taxonomy" id="64522"/>
    <lineage>
        <taxon>Eukaryota</taxon>
        <taxon>Fungi</taxon>
        <taxon>Fungi incertae sedis</taxon>
        <taxon>Mucoromycota</taxon>
        <taxon>Mortierellomycotina</taxon>
        <taxon>Mortierellomycetes</taxon>
        <taxon>Mortierellales</taxon>
        <taxon>Mortierellaceae</taxon>
        <taxon>Linnemannia</taxon>
    </lineage>
</organism>
<dbReference type="AlphaFoldDB" id="A0A9P6RJE6"/>
<evidence type="ECO:0000313" key="2">
    <source>
        <dbReference type="Proteomes" id="UP000823405"/>
    </source>
</evidence>
<proteinExistence type="predicted"/>
<accession>A0A9P6RJE6</accession>
<dbReference type="Proteomes" id="UP000823405">
    <property type="component" value="Unassembled WGS sequence"/>
</dbReference>
<gene>
    <name evidence="1" type="ORF">BGZ97_000967</name>
</gene>
<dbReference type="EMBL" id="JAAAIN010000119">
    <property type="protein sequence ID" value="KAG0319999.1"/>
    <property type="molecule type" value="Genomic_DNA"/>
</dbReference>
<protein>
    <submittedName>
        <fullName evidence="1">Uncharacterized protein</fullName>
    </submittedName>
</protein>
<evidence type="ECO:0000313" key="1">
    <source>
        <dbReference type="EMBL" id="KAG0319999.1"/>
    </source>
</evidence>
<name>A0A9P6RJE6_9FUNG</name>
<keyword evidence="2" id="KW-1185">Reference proteome</keyword>
<dbReference type="OrthoDB" id="2415668at2759"/>
<reference evidence="1" key="1">
    <citation type="journal article" date="2020" name="Fungal Divers.">
        <title>Resolving the Mortierellaceae phylogeny through synthesis of multi-gene phylogenetics and phylogenomics.</title>
        <authorList>
            <person name="Vandepol N."/>
            <person name="Liber J."/>
            <person name="Desiro A."/>
            <person name="Na H."/>
            <person name="Kennedy M."/>
            <person name="Barry K."/>
            <person name="Grigoriev I.V."/>
            <person name="Miller A.N."/>
            <person name="O'Donnell K."/>
            <person name="Stajich J.E."/>
            <person name="Bonito G."/>
        </authorList>
    </citation>
    <scope>NUCLEOTIDE SEQUENCE</scope>
    <source>
        <strain evidence="1">NVP60</strain>
    </source>
</reference>